<dbReference type="Gene3D" id="2.70.98.70">
    <property type="match status" value="1"/>
</dbReference>
<comment type="subcellular location">
    <subcellularLocation>
        <location evidence="1">Periplasm</location>
    </subcellularLocation>
</comment>
<dbReference type="EMBL" id="NMQW01000018">
    <property type="protein sequence ID" value="OXM85733.1"/>
    <property type="molecule type" value="Genomic_DNA"/>
</dbReference>
<dbReference type="Proteomes" id="UP000215509">
    <property type="component" value="Unassembled WGS sequence"/>
</dbReference>
<evidence type="ECO:0000313" key="7">
    <source>
        <dbReference type="Proteomes" id="UP000215509"/>
    </source>
</evidence>
<evidence type="ECO:0000313" key="6">
    <source>
        <dbReference type="EMBL" id="OXM85733.1"/>
    </source>
</evidence>
<dbReference type="Gene3D" id="1.50.10.100">
    <property type="entry name" value="Chondroitin AC/alginate lyase"/>
    <property type="match status" value="1"/>
</dbReference>
<evidence type="ECO:0000259" key="5">
    <source>
        <dbReference type="Pfam" id="PF07940"/>
    </source>
</evidence>
<dbReference type="InterPro" id="IPR013780">
    <property type="entry name" value="Glyco_hydro_b"/>
</dbReference>
<comment type="caution">
    <text evidence="6">The sequence shown here is derived from an EMBL/GenBank/DDBJ whole genome shotgun (WGS) entry which is preliminary data.</text>
</comment>
<keyword evidence="4" id="KW-0456">Lyase</keyword>
<dbReference type="PANTHER" id="PTHR39210">
    <property type="entry name" value="HEPARIN-SULFATE LYASE"/>
    <property type="match status" value="1"/>
</dbReference>
<dbReference type="InterPro" id="IPR008929">
    <property type="entry name" value="Chondroitin_lyas"/>
</dbReference>
<dbReference type="Pfam" id="PF07940">
    <property type="entry name" value="Hepar_II_III_C"/>
    <property type="match status" value="1"/>
</dbReference>
<dbReference type="OrthoDB" id="2483493at2"/>
<dbReference type="Gene3D" id="2.60.40.1180">
    <property type="entry name" value="Golgi alpha-mannosidase II"/>
    <property type="match status" value="1"/>
</dbReference>
<accession>A0A229UQZ8</accession>
<protein>
    <recommendedName>
        <fullName evidence="5">Heparinase II/III-like C-terminal domain-containing protein</fullName>
    </recommendedName>
</protein>
<gene>
    <name evidence="6" type="ORF">CF651_13585</name>
</gene>
<name>A0A229UQZ8_9BACL</name>
<proteinExistence type="predicted"/>
<evidence type="ECO:0000256" key="3">
    <source>
        <dbReference type="ARBA" id="ARBA00022764"/>
    </source>
</evidence>
<dbReference type="SUPFAM" id="SSF48230">
    <property type="entry name" value="Chondroitin AC/alginate lyase"/>
    <property type="match status" value="1"/>
</dbReference>
<keyword evidence="2" id="KW-0732">Signal</keyword>
<evidence type="ECO:0000256" key="2">
    <source>
        <dbReference type="ARBA" id="ARBA00022729"/>
    </source>
</evidence>
<dbReference type="PANTHER" id="PTHR39210:SF1">
    <property type="entry name" value="HEPARIN-SULFATE LYASE"/>
    <property type="match status" value="1"/>
</dbReference>
<dbReference type="GO" id="GO:0042597">
    <property type="term" value="C:periplasmic space"/>
    <property type="evidence" value="ECO:0007669"/>
    <property type="project" value="UniProtKB-SubCell"/>
</dbReference>
<evidence type="ECO:0000256" key="1">
    <source>
        <dbReference type="ARBA" id="ARBA00004418"/>
    </source>
</evidence>
<keyword evidence="3" id="KW-0574">Periplasm</keyword>
<sequence>MFTILWIIQFLNYSSEREAAKIGGKQQEMKLTCVQEGVVSVSVSLTSSLDSIVRFAEETAREARCGNEPGQFLEEAVQAFLHSIRSAGAAQNGEEAAIRSIRQAADVFLNSVHVSDQVIDAKQHLLAYSVYRRELNRLVWQAKACLLVDTESYTEGAKTALRDSLERAEAVLNGTYQVPFVRNREFHQPRPDENIQFATEYCSMAPSYGMTTYGLRPALAWYENEHILMGTYRTLHVGTSFSTYVSALAPDCSYAGKRTVEIDQGHIAYVQFPLSGMPQTIRQARLRLTNHHIDGKRLLLYLAPHLTAEGVTYADVANNEDGSPVPGTLLSEFHINFRDRPAYVDITKPITSKLAARAASVTFALTNEPGAVACGFYTKEYSDESMHPVIDIRLQEVDEQKLEQKARFVLNQAKRMIDSVVIGQALGQYPEASVLGLRQAISDAWKLQASGKADKIGHALVKVYNAMRTMRYTQVLRSALDPAADLFFDQESRTKLQETVSTSPVLKAEYGKLKELSDGMSLEDIRQYDLLLQERPEPEELNARFKLWSVSPVLSFTPPEGTESAELRFVLPSDNHEEHGRLGHIWIDDVQILPANATNLAIDNSGFELEEDGLPAGWKPCAVKGEPIMKWEDRPHYVNEGQRSLYICNPTAADEGSWVYEKELPMQGGMGHTISFHAKIDGKLASGVHAVLAFKDKSGAVIGTYCGVHNKKSMLGNGNVKFSLLFQADALVYAITGDRSYADKAKARMLWMLNDFCQGVEFWLVTNMRPDGIDAYGAVQGGRIATVIASAYAMIRPAGVFTPEEHRTLLARVDYLLRDLLDLRDRTEMGEYAAHLHTSNWHTDMAAGASMLALAMPELPHARQWFDNGRAILKGQLDYHVNEDGSWPESIRYLFAVIPRYAGFAKALRHMTGENWFHGTKLARMFDFAVSVQTPPYAYFGGRIATPNFGDHMLDDGRGYASLGLFIDEVGSTDTALASRMYDTWVKAGRPLASYGHESSVLDNFFIPAGLKKPGGAPLKLDSEGFADMGLYLFRHRFGEPEEGFVSVISNAAPIGHGHADQGSFILFAHQTPIVADPGVESYFDSTFAWYTSSNAHSTVQFSYHGQYVNTPRTSEMQVFQTSELMDYCRIRVANSEGEGTQTRHLFYVKDEISALIVWDDIRGAREGTIFNLPVAAVHSDIEGNRALSKGHYDVDLETVFLLPEQAQLEQEWGRCKAMAPPVNGAHQLNYIRIKGNADASYLAVLHPHKAGTAGLQTEKLETNSSINAWRIGLAERLRMVLLVNPASEEAAVQLPAMEAAWMDMMEGTNHAASEGQVTITLPGRGSRIFRLYGTNCHFNEGVEHSK</sequence>
<keyword evidence="7" id="KW-1185">Reference proteome</keyword>
<feature type="domain" description="Heparinase II/III-like C-terminal" evidence="5">
    <location>
        <begin position="1022"/>
        <end position="1112"/>
    </location>
</feature>
<reference evidence="6 7" key="1">
    <citation type="submission" date="2017-07" db="EMBL/GenBank/DDBJ databases">
        <title>Genome sequencing and assembly of Paenibacillus rigui.</title>
        <authorList>
            <person name="Mayilraj S."/>
        </authorList>
    </citation>
    <scope>NUCLEOTIDE SEQUENCE [LARGE SCALE GENOMIC DNA]</scope>
    <source>
        <strain evidence="6 7">JCM 16352</strain>
    </source>
</reference>
<evidence type="ECO:0000256" key="4">
    <source>
        <dbReference type="ARBA" id="ARBA00023239"/>
    </source>
</evidence>
<organism evidence="6 7">
    <name type="scientific">Paenibacillus rigui</name>
    <dbReference type="NCBI Taxonomy" id="554312"/>
    <lineage>
        <taxon>Bacteria</taxon>
        <taxon>Bacillati</taxon>
        <taxon>Bacillota</taxon>
        <taxon>Bacilli</taxon>
        <taxon>Bacillales</taxon>
        <taxon>Paenibacillaceae</taxon>
        <taxon>Paenibacillus</taxon>
    </lineage>
</organism>
<dbReference type="GO" id="GO:0016829">
    <property type="term" value="F:lyase activity"/>
    <property type="evidence" value="ECO:0007669"/>
    <property type="project" value="UniProtKB-KW"/>
</dbReference>
<dbReference type="InterPro" id="IPR012480">
    <property type="entry name" value="Hepar_II_III_C"/>
</dbReference>